<evidence type="ECO:0000256" key="1">
    <source>
        <dbReference type="ARBA" id="ARBA00023004"/>
    </source>
</evidence>
<dbReference type="Gene3D" id="2.30.30.90">
    <property type="match status" value="1"/>
</dbReference>
<name>A0ABM8FND5_9BACT</name>
<dbReference type="InterPro" id="IPR038157">
    <property type="entry name" value="FeoA_core_dom"/>
</dbReference>
<dbReference type="Pfam" id="PF04023">
    <property type="entry name" value="FeoA"/>
    <property type="match status" value="1"/>
</dbReference>
<sequence>MRLSEAKPGDLVKIRGFEGGCDEFKCRLDALGIRIGDIVEVKSKAFLGPIEIKNDNIDIALCRGQAEKIIIKPIKLRRTS</sequence>
<dbReference type="SMART" id="SM00899">
    <property type="entry name" value="FeoA"/>
    <property type="match status" value="1"/>
</dbReference>
<feature type="domain" description="Ferrous iron transporter FeoA-like" evidence="2">
    <location>
        <begin position="1"/>
        <end position="73"/>
    </location>
</feature>
<protein>
    <recommendedName>
        <fullName evidence="2">Ferrous iron transporter FeoA-like domain-containing protein</fullName>
    </recommendedName>
</protein>
<organism evidence="3 4">
    <name type="scientific">Hydrogenimonas cancrithermarum</name>
    <dbReference type="NCBI Taxonomy" id="2993563"/>
    <lineage>
        <taxon>Bacteria</taxon>
        <taxon>Pseudomonadati</taxon>
        <taxon>Campylobacterota</taxon>
        <taxon>Epsilonproteobacteria</taxon>
        <taxon>Campylobacterales</taxon>
        <taxon>Hydrogenimonadaceae</taxon>
        <taxon>Hydrogenimonas</taxon>
    </lineage>
</organism>
<dbReference type="InterPro" id="IPR008988">
    <property type="entry name" value="Transcriptional_repressor_C"/>
</dbReference>
<evidence type="ECO:0000259" key="2">
    <source>
        <dbReference type="SMART" id="SM00899"/>
    </source>
</evidence>
<keyword evidence="1" id="KW-0408">Iron</keyword>
<dbReference type="Proteomes" id="UP001321445">
    <property type="component" value="Chromosome"/>
</dbReference>
<proteinExistence type="predicted"/>
<dbReference type="InterPro" id="IPR007167">
    <property type="entry name" value="Fe-transptr_FeoA-like"/>
</dbReference>
<dbReference type="RefSeq" id="WP_286336847.1">
    <property type="nucleotide sequence ID" value="NZ_AP027370.1"/>
</dbReference>
<dbReference type="EMBL" id="AP027370">
    <property type="protein sequence ID" value="BDY13907.1"/>
    <property type="molecule type" value="Genomic_DNA"/>
</dbReference>
<accession>A0ABM8FND5</accession>
<gene>
    <name evidence="3" type="ORF">HCR_22190</name>
</gene>
<dbReference type="PANTHER" id="PTHR43151">
    <property type="entry name" value="FEOA FAMILY PROTEIN"/>
    <property type="match status" value="1"/>
</dbReference>
<reference evidence="3 4" key="1">
    <citation type="submission" date="2023-03" db="EMBL/GenBank/DDBJ databases">
        <title>Description of Hydrogenimonas sp. ISO32.</title>
        <authorList>
            <person name="Mino S."/>
            <person name="Fukazawa S."/>
            <person name="Sawabe T."/>
        </authorList>
    </citation>
    <scope>NUCLEOTIDE SEQUENCE [LARGE SCALE GENOMIC DNA]</scope>
    <source>
        <strain evidence="3 4">ISO32</strain>
    </source>
</reference>
<dbReference type="PANTHER" id="PTHR43151:SF1">
    <property type="entry name" value="SSR2333 PROTEIN"/>
    <property type="match status" value="1"/>
</dbReference>
<dbReference type="InterPro" id="IPR053184">
    <property type="entry name" value="FeoA-like"/>
</dbReference>
<evidence type="ECO:0000313" key="3">
    <source>
        <dbReference type="EMBL" id="BDY13907.1"/>
    </source>
</evidence>
<evidence type="ECO:0000313" key="4">
    <source>
        <dbReference type="Proteomes" id="UP001321445"/>
    </source>
</evidence>
<dbReference type="SUPFAM" id="SSF50037">
    <property type="entry name" value="C-terminal domain of transcriptional repressors"/>
    <property type="match status" value="1"/>
</dbReference>
<keyword evidence="4" id="KW-1185">Reference proteome</keyword>